<evidence type="ECO:0000313" key="7">
    <source>
        <dbReference type="Proteomes" id="UP000231962"/>
    </source>
</evidence>
<dbReference type="SUPFAM" id="SSF69593">
    <property type="entry name" value="Glycerol-3-phosphate (1)-acyltransferase"/>
    <property type="match status" value="2"/>
</dbReference>
<evidence type="ECO:0000256" key="1">
    <source>
        <dbReference type="ARBA" id="ARBA00005189"/>
    </source>
</evidence>
<name>A0A2M9ZPY7_9LEPT</name>
<dbReference type="InterPro" id="IPR002123">
    <property type="entry name" value="Plipid/glycerol_acylTrfase"/>
</dbReference>
<evidence type="ECO:0000313" key="8">
    <source>
        <dbReference type="Proteomes" id="UP000231990"/>
    </source>
</evidence>
<dbReference type="AlphaFoldDB" id="A0A2M9ZPY7"/>
<dbReference type="Proteomes" id="UP000231962">
    <property type="component" value="Unassembled WGS sequence"/>
</dbReference>
<organism evidence="6 8">
    <name type="scientific">Leptospira perolatii</name>
    <dbReference type="NCBI Taxonomy" id="2023191"/>
    <lineage>
        <taxon>Bacteria</taxon>
        <taxon>Pseudomonadati</taxon>
        <taxon>Spirochaetota</taxon>
        <taxon>Spirochaetia</taxon>
        <taxon>Leptospirales</taxon>
        <taxon>Leptospiraceae</taxon>
        <taxon>Leptospira</taxon>
    </lineage>
</organism>
<dbReference type="EMBL" id="NPDZ01000002">
    <property type="protein sequence ID" value="PJZ74085.1"/>
    <property type="molecule type" value="Genomic_DNA"/>
</dbReference>
<comment type="caution">
    <text evidence="6">The sequence shown here is derived from an EMBL/GenBank/DDBJ whole genome shotgun (WGS) entry which is preliminary data.</text>
</comment>
<keyword evidence="2 6" id="KW-0808">Transferase</keyword>
<protein>
    <submittedName>
        <fullName evidence="6">1-acyl-sn-glycerol-3-phosphate acyltransferase</fullName>
    </submittedName>
</protein>
<dbReference type="Proteomes" id="UP000231990">
    <property type="component" value="Unassembled WGS sequence"/>
</dbReference>
<dbReference type="RefSeq" id="WP_100714552.1">
    <property type="nucleotide sequence ID" value="NZ_NPDY01000013.1"/>
</dbReference>
<evidence type="ECO:0000259" key="4">
    <source>
        <dbReference type="SMART" id="SM00563"/>
    </source>
</evidence>
<evidence type="ECO:0000256" key="2">
    <source>
        <dbReference type="ARBA" id="ARBA00022679"/>
    </source>
</evidence>
<keyword evidence="7" id="KW-1185">Reference proteome</keyword>
<dbReference type="OrthoDB" id="9803035at2"/>
<keyword evidence="3 6" id="KW-0012">Acyltransferase</keyword>
<dbReference type="EMBL" id="NPDY01000013">
    <property type="protein sequence ID" value="PJZ69046.1"/>
    <property type="molecule type" value="Genomic_DNA"/>
</dbReference>
<dbReference type="PANTHER" id="PTHR10434">
    <property type="entry name" value="1-ACYL-SN-GLYCEROL-3-PHOSPHATE ACYLTRANSFERASE"/>
    <property type="match status" value="1"/>
</dbReference>
<reference evidence="7 8" key="1">
    <citation type="submission" date="2017-07" db="EMBL/GenBank/DDBJ databases">
        <title>Leptospira spp. isolated from tropical soils.</title>
        <authorList>
            <person name="Thibeaux R."/>
            <person name="Iraola G."/>
            <person name="Ferres I."/>
            <person name="Bierque E."/>
            <person name="Girault D."/>
            <person name="Soupe-Gilbert M.-E."/>
            <person name="Picardeau M."/>
            <person name="Goarant C."/>
        </authorList>
    </citation>
    <scope>NUCLEOTIDE SEQUENCE [LARGE SCALE GENOMIC DNA]</scope>
    <source>
        <strain evidence="6 8">FH1-B-B1</strain>
        <strain evidence="5 7">FH1-B-C1</strain>
    </source>
</reference>
<gene>
    <name evidence="5" type="ORF">CH360_13400</name>
    <name evidence="6" type="ORF">CH373_03930</name>
</gene>
<feature type="domain" description="Phospholipid/glycerol acyltransferase" evidence="4">
    <location>
        <begin position="50"/>
        <end position="207"/>
    </location>
</feature>
<evidence type="ECO:0000256" key="3">
    <source>
        <dbReference type="ARBA" id="ARBA00023315"/>
    </source>
</evidence>
<comment type="pathway">
    <text evidence="1">Lipid metabolism.</text>
</comment>
<dbReference type="GO" id="GO:0003841">
    <property type="term" value="F:1-acylglycerol-3-phosphate O-acyltransferase activity"/>
    <property type="evidence" value="ECO:0007669"/>
    <property type="project" value="TreeGrafter"/>
</dbReference>
<dbReference type="Pfam" id="PF01553">
    <property type="entry name" value="Acyltransferase"/>
    <property type="match status" value="2"/>
</dbReference>
<dbReference type="GO" id="GO:0006654">
    <property type="term" value="P:phosphatidic acid biosynthetic process"/>
    <property type="evidence" value="ECO:0007669"/>
    <property type="project" value="TreeGrafter"/>
</dbReference>
<dbReference type="CDD" id="cd07989">
    <property type="entry name" value="LPLAT_AGPAT-like"/>
    <property type="match status" value="1"/>
</dbReference>
<accession>A0A2M9ZPY7</accession>
<dbReference type="SMART" id="SM00563">
    <property type="entry name" value="PlsC"/>
    <property type="match status" value="1"/>
</dbReference>
<evidence type="ECO:0000313" key="5">
    <source>
        <dbReference type="EMBL" id="PJZ69046.1"/>
    </source>
</evidence>
<dbReference type="PANTHER" id="PTHR10434:SF40">
    <property type="entry name" value="1-ACYL-SN-GLYCEROL-3-PHOSPHATE ACYLTRANSFERASE"/>
    <property type="match status" value="1"/>
</dbReference>
<evidence type="ECO:0000313" key="6">
    <source>
        <dbReference type="EMBL" id="PJZ74085.1"/>
    </source>
</evidence>
<sequence length="271" mass="30219">MDKQTPEIGELDSLFLIPRDYAKLFLKNLLHLIYDVEVEGTENVPKDGGGVIVSNHTDNLDVIVQGTSVERKIIYLGKYELFHPQETLVELLDGENSPFKFFPLSLVRTTIVTALNLIGSYQGKTLLNWGGYPILRSHNVTDAKSAAKYYESLEDYMVDLVKSGELISVYPEGTRTEDGSMGSFKALTAKIAIRAGVPIIPSGIRGAWKMMKPETFLSGRAFRTKILYRIGKPIFPESFPQGPLKRAAKLLTEELEQRVQELVGGNQNDPL</sequence>
<proteinExistence type="predicted"/>